<evidence type="ECO:0000256" key="1">
    <source>
        <dbReference type="ARBA" id="ARBA00022481"/>
    </source>
</evidence>
<name>A0A0G0D0N1_9BACT</name>
<dbReference type="Pfam" id="PF07963">
    <property type="entry name" value="N_methyl"/>
    <property type="match status" value="1"/>
</dbReference>
<protein>
    <submittedName>
        <fullName evidence="3">Uncharacterized protein</fullName>
    </submittedName>
</protein>
<evidence type="ECO:0000256" key="2">
    <source>
        <dbReference type="SAM" id="Phobius"/>
    </source>
</evidence>
<dbReference type="GO" id="GO:0015627">
    <property type="term" value="C:type II protein secretion system complex"/>
    <property type="evidence" value="ECO:0007669"/>
    <property type="project" value="InterPro"/>
</dbReference>
<keyword evidence="1" id="KW-0488">Methylation</keyword>
<dbReference type="InterPro" id="IPR045584">
    <property type="entry name" value="Pilin-like"/>
</dbReference>
<dbReference type="PROSITE" id="PS00409">
    <property type="entry name" value="PROKAR_NTER_METHYL"/>
    <property type="match status" value="1"/>
</dbReference>
<gene>
    <name evidence="3" type="ORF">UR92_C0020G0010</name>
</gene>
<evidence type="ECO:0000313" key="3">
    <source>
        <dbReference type="EMBL" id="KKP87864.1"/>
    </source>
</evidence>
<dbReference type="InterPro" id="IPR000983">
    <property type="entry name" value="Bac_GSPG_pilin"/>
</dbReference>
<dbReference type="EMBL" id="LBRA01000020">
    <property type="protein sequence ID" value="KKP87864.1"/>
    <property type="molecule type" value="Genomic_DNA"/>
</dbReference>
<evidence type="ECO:0000313" key="4">
    <source>
        <dbReference type="Proteomes" id="UP000034683"/>
    </source>
</evidence>
<dbReference type="Proteomes" id="UP000034683">
    <property type="component" value="Unassembled WGS sequence"/>
</dbReference>
<sequence length="172" mass="17966">MNKFKKGFTLLELLVVVAIIGLLTSIVLVSLSNSKNKGADAGVKSNLNTIRGMSELFYANNGNSFLPTGGTPLAITTPCPTYLSAGTNMLQKDKIIADAIAEALKRGTNNACYNSSLNWAVAVTLRSSDGATSGSSNTLPDSWCVDSGGASKSYAWVSGETITNSINATFCK</sequence>
<organism evidence="3 4">
    <name type="scientific">Candidatus Nomurabacteria bacterium GW2011_GWA2_35_80</name>
    <dbReference type="NCBI Taxonomy" id="1618733"/>
    <lineage>
        <taxon>Bacteria</taxon>
        <taxon>Candidatus Nomuraibacteriota</taxon>
    </lineage>
</organism>
<dbReference type="AlphaFoldDB" id="A0A0G0D0N1"/>
<keyword evidence="2" id="KW-1133">Transmembrane helix</keyword>
<dbReference type="SUPFAM" id="SSF54523">
    <property type="entry name" value="Pili subunits"/>
    <property type="match status" value="1"/>
</dbReference>
<dbReference type="InterPro" id="IPR012902">
    <property type="entry name" value="N_methyl_site"/>
</dbReference>
<reference evidence="3 4" key="1">
    <citation type="journal article" date="2015" name="Nature">
        <title>rRNA introns, odd ribosomes, and small enigmatic genomes across a large radiation of phyla.</title>
        <authorList>
            <person name="Brown C.T."/>
            <person name="Hug L.A."/>
            <person name="Thomas B.C."/>
            <person name="Sharon I."/>
            <person name="Castelle C.J."/>
            <person name="Singh A."/>
            <person name="Wilkins M.J."/>
            <person name="Williams K.H."/>
            <person name="Banfield J.F."/>
        </authorList>
    </citation>
    <scope>NUCLEOTIDE SEQUENCE [LARGE SCALE GENOMIC DNA]</scope>
</reference>
<dbReference type="Gene3D" id="3.30.700.10">
    <property type="entry name" value="Glycoprotein, Type 4 Pilin"/>
    <property type="match status" value="1"/>
</dbReference>
<comment type="caution">
    <text evidence="3">The sequence shown here is derived from an EMBL/GenBank/DDBJ whole genome shotgun (WGS) entry which is preliminary data.</text>
</comment>
<feature type="transmembrane region" description="Helical" evidence="2">
    <location>
        <begin position="7"/>
        <end position="31"/>
    </location>
</feature>
<dbReference type="GO" id="GO:0015628">
    <property type="term" value="P:protein secretion by the type II secretion system"/>
    <property type="evidence" value="ECO:0007669"/>
    <property type="project" value="InterPro"/>
</dbReference>
<accession>A0A0G0D0N1</accession>
<keyword evidence="2" id="KW-0812">Transmembrane</keyword>
<dbReference type="PRINTS" id="PR00813">
    <property type="entry name" value="BCTERIALGSPG"/>
</dbReference>
<keyword evidence="2" id="KW-0472">Membrane</keyword>
<dbReference type="NCBIfam" id="TIGR02532">
    <property type="entry name" value="IV_pilin_GFxxxE"/>
    <property type="match status" value="1"/>
</dbReference>
<proteinExistence type="predicted"/>